<comment type="similarity">
    <text evidence="7">Belongs to the class I-like SAM-binding methyltransferase superfamily. C5-methyltransferase family.</text>
</comment>
<name>Q8VTB9_HELPX</name>
<evidence type="ECO:0000256" key="7">
    <source>
        <dbReference type="PROSITE-ProRule" id="PRU01016"/>
    </source>
</evidence>
<dbReference type="Pfam" id="PF00145">
    <property type="entry name" value="DNA_methylase"/>
    <property type="match status" value="1"/>
</dbReference>
<evidence type="ECO:0000256" key="5">
    <source>
        <dbReference type="ARBA" id="ARBA00022747"/>
    </source>
</evidence>
<dbReference type="PANTHER" id="PTHR10629">
    <property type="entry name" value="CYTOSINE-SPECIFIC METHYLTRANSFERASE"/>
    <property type="match status" value="1"/>
</dbReference>
<dbReference type="Gene3D" id="3.40.50.150">
    <property type="entry name" value="Vaccinia Virus protein VP39"/>
    <property type="match status" value="1"/>
</dbReference>
<keyword evidence="4 7" id="KW-0949">S-adenosyl-L-methionine</keyword>
<reference evidence="8" key="1">
    <citation type="journal article" date="2002" name="Microbiology">
        <title>Identification of strain-specific genes located outside the plasticity zone in nine clinical isolates of Helicobacter pylori.</title>
        <authorList>
            <person name="Chanto G."/>
            <person name="Occhialini A."/>
            <person name="Gras N."/>
            <person name="Alm R.A."/>
            <person name="Megraud F."/>
            <person name="Marais A."/>
        </authorList>
    </citation>
    <scope>NUCLEOTIDE SEQUENCE</scope>
    <source>
        <strain evidence="8">CR38</strain>
    </source>
</reference>
<sequence length="107" mass="11921">MNYKILDLFCGAGGFSAGLEYLKEFDALIGLDCDKQALITFENNHKNAIGVCGDITQTEIKEKVIELAKKLEINMIIGGPPCQGFYNKGKNLGLKDPRNFLFLEYNI</sequence>
<dbReference type="EC" id="2.1.1.37" evidence="1"/>
<evidence type="ECO:0000256" key="2">
    <source>
        <dbReference type="ARBA" id="ARBA00022603"/>
    </source>
</evidence>
<comment type="catalytic activity">
    <reaction evidence="6">
        <text>a 2'-deoxycytidine in DNA + S-adenosyl-L-methionine = a 5-methyl-2'-deoxycytidine in DNA + S-adenosyl-L-homocysteine + H(+)</text>
        <dbReference type="Rhea" id="RHEA:13681"/>
        <dbReference type="Rhea" id="RHEA-COMP:11369"/>
        <dbReference type="Rhea" id="RHEA-COMP:11370"/>
        <dbReference type="ChEBI" id="CHEBI:15378"/>
        <dbReference type="ChEBI" id="CHEBI:57856"/>
        <dbReference type="ChEBI" id="CHEBI:59789"/>
        <dbReference type="ChEBI" id="CHEBI:85452"/>
        <dbReference type="ChEBI" id="CHEBI:85454"/>
        <dbReference type="EC" id="2.1.1.37"/>
    </reaction>
</comment>
<dbReference type="PROSITE" id="PS51679">
    <property type="entry name" value="SAM_MT_C5"/>
    <property type="match status" value="1"/>
</dbReference>
<evidence type="ECO:0000313" key="8">
    <source>
        <dbReference type="EMBL" id="AAL37469.1"/>
    </source>
</evidence>
<dbReference type="GO" id="GO:0032259">
    <property type="term" value="P:methylation"/>
    <property type="evidence" value="ECO:0007669"/>
    <property type="project" value="UniProtKB-KW"/>
</dbReference>
<dbReference type="PANTHER" id="PTHR10629:SF52">
    <property type="entry name" value="DNA (CYTOSINE-5)-METHYLTRANSFERASE 1"/>
    <property type="match status" value="1"/>
</dbReference>
<evidence type="ECO:0000256" key="1">
    <source>
        <dbReference type="ARBA" id="ARBA00011975"/>
    </source>
</evidence>
<organism evidence="8">
    <name type="scientific">Helicobacter pylori</name>
    <name type="common">Campylobacter pylori</name>
    <dbReference type="NCBI Taxonomy" id="210"/>
    <lineage>
        <taxon>Bacteria</taxon>
        <taxon>Pseudomonadati</taxon>
        <taxon>Campylobacterota</taxon>
        <taxon>Epsilonproteobacteria</taxon>
        <taxon>Campylobacterales</taxon>
        <taxon>Helicobacteraceae</taxon>
        <taxon>Helicobacter</taxon>
    </lineage>
</organism>
<keyword evidence="2 7" id="KW-0489">Methyltransferase</keyword>
<feature type="active site" evidence="7">
    <location>
        <position position="82"/>
    </location>
</feature>
<dbReference type="AlphaFoldDB" id="Q8VTB9"/>
<evidence type="ECO:0000256" key="6">
    <source>
        <dbReference type="ARBA" id="ARBA00047422"/>
    </source>
</evidence>
<keyword evidence="5" id="KW-0680">Restriction system</keyword>
<dbReference type="InterPro" id="IPR001525">
    <property type="entry name" value="C5_MeTfrase"/>
</dbReference>
<protein>
    <recommendedName>
        <fullName evidence="1">DNA (cytosine-5-)-methyltransferase</fullName>
        <ecNumber evidence="1">2.1.1.37</ecNumber>
    </recommendedName>
</protein>
<dbReference type="GO" id="GO:0009307">
    <property type="term" value="P:DNA restriction-modification system"/>
    <property type="evidence" value="ECO:0007669"/>
    <property type="project" value="UniProtKB-KW"/>
</dbReference>
<dbReference type="InterPro" id="IPR029063">
    <property type="entry name" value="SAM-dependent_MTases_sf"/>
</dbReference>
<evidence type="ECO:0000256" key="4">
    <source>
        <dbReference type="ARBA" id="ARBA00022691"/>
    </source>
</evidence>
<keyword evidence="3 7" id="KW-0808">Transferase</keyword>
<dbReference type="GO" id="GO:0003886">
    <property type="term" value="F:DNA (cytosine-5-)-methyltransferase activity"/>
    <property type="evidence" value="ECO:0007669"/>
    <property type="project" value="UniProtKB-EC"/>
</dbReference>
<dbReference type="InterPro" id="IPR050390">
    <property type="entry name" value="C5-Methyltransferase"/>
</dbReference>
<dbReference type="SUPFAM" id="SSF53335">
    <property type="entry name" value="S-adenosyl-L-methionine-dependent methyltransferases"/>
    <property type="match status" value="1"/>
</dbReference>
<proteinExistence type="inferred from homology"/>
<dbReference type="EMBL" id="AF328924">
    <property type="protein sequence ID" value="AAL37469.1"/>
    <property type="molecule type" value="Genomic_DNA"/>
</dbReference>
<accession>Q8VTB9</accession>
<evidence type="ECO:0000256" key="3">
    <source>
        <dbReference type="ARBA" id="ARBA00022679"/>
    </source>
</evidence>